<evidence type="ECO:0000256" key="1">
    <source>
        <dbReference type="SAM" id="MobiDB-lite"/>
    </source>
</evidence>
<name>A0A6M8FM67_9GAMM</name>
<keyword evidence="4" id="KW-1185">Reference proteome</keyword>
<proteinExistence type="predicted"/>
<dbReference type="KEGG" id="pcam:HNE05_16855"/>
<reference evidence="3" key="1">
    <citation type="submission" date="2020-07" db="EMBL/GenBank/DDBJ databases">
        <title>Nitrate ammonifying Pseudomonas campi sp. nov. isolated from German agricultural grassland.</title>
        <authorList>
            <person name="Timsy T."/>
            <person name="Ulrich A."/>
            <person name="Spanner T."/>
            <person name="Foesel B."/>
            <person name="Kolb S."/>
            <person name="Horn M.A."/>
            <person name="Behrendt U."/>
        </authorList>
    </citation>
    <scope>NUCLEOTIDE SEQUENCE</scope>
    <source>
        <strain evidence="3">S1-A32-2</strain>
    </source>
</reference>
<evidence type="ECO:0000259" key="2">
    <source>
        <dbReference type="Pfam" id="PF13566"/>
    </source>
</evidence>
<protein>
    <submittedName>
        <fullName evidence="3">TIGR03915 family putative DNA repair protein</fullName>
    </submittedName>
</protein>
<organism evidence="3 4">
    <name type="scientific">Aquipseudomonas campi</name>
    <dbReference type="NCBI Taxonomy" id="2731681"/>
    <lineage>
        <taxon>Bacteria</taxon>
        <taxon>Pseudomonadati</taxon>
        <taxon>Pseudomonadota</taxon>
        <taxon>Gammaproteobacteria</taxon>
        <taxon>Pseudomonadales</taxon>
        <taxon>Pseudomonadaceae</taxon>
        <taxon>Aquipseudomonas</taxon>
    </lineage>
</organism>
<dbReference type="NCBIfam" id="TIGR03915">
    <property type="entry name" value="SAM_7_link_chp"/>
    <property type="match status" value="1"/>
</dbReference>
<dbReference type="Proteomes" id="UP000501379">
    <property type="component" value="Chromosome"/>
</dbReference>
<sequence length="291" mass="32747">MVSARFDGSFAGWRQAARELLQQGVTADQVTWYSHDGDTDLFAAGTPCATPHLATTAIRVPRQLLNLLESAARYRCADRWSLLYRVLWRVSHGDRSAMLAGDADGSELHKRLKAVRREAHHLHAFLRFQPCHVENGPDFVAWHEPAHDILHSASGHFAERMGQHSWLIATPQDGVYWDGQRLQHQQHCPQEWQQLAQAPGDEGQQLWLAYYGSTFNPARLNRSVLENNMPVRFWKNLPEGPLIPQLMSQARAGAQRDGQAQAVAQRSGKIIRYRNDSEQTPSGSVGPGLPR</sequence>
<dbReference type="RefSeq" id="WP_173211738.1">
    <property type="nucleotide sequence ID" value="NZ_CP053697.2"/>
</dbReference>
<feature type="domain" description="DUF4130" evidence="2">
    <location>
        <begin position="78"/>
        <end position="239"/>
    </location>
</feature>
<dbReference type="Pfam" id="PF13566">
    <property type="entry name" value="DUF4130"/>
    <property type="match status" value="1"/>
</dbReference>
<dbReference type="InterPro" id="IPR023875">
    <property type="entry name" value="DNA_repair_put"/>
</dbReference>
<dbReference type="InterPro" id="IPR025404">
    <property type="entry name" value="DUF4130"/>
</dbReference>
<evidence type="ECO:0000313" key="3">
    <source>
        <dbReference type="EMBL" id="QKE65777.1"/>
    </source>
</evidence>
<feature type="region of interest" description="Disordered" evidence="1">
    <location>
        <begin position="270"/>
        <end position="291"/>
    </location>
</feature>
<evidence type="ECO:0000313" key="4">
    <source>
        <dbReference type="Proteomes" id="UP000501379"/>
    </source>
</evidence>
<dbReference type="AlphaFoldDB" id="A0A6M8FM67"/>
<dbReference type="EMBL" id="CP053697">
    <property type="protein sequence ID" value="QKE65777.1"/>
    <property type="molecule type" value="Genomic_DNA"/>
</dbReference>
<accession>A0A6M8FM67</accession>
<gene>
    <name evidence="3" type="ORF">HNE05_16855</name>
</gene>